<dbReference type="Pfam" id="PF23472">
    <property type="entry name" value="LysM2_CERK1_LYK3_4_5"/>
    <property type="match status" value="1"/>
</dbReference>
<dbReference type="PANTHER" id="PTHR45927:SF6">
    <property type="entry name" value="PROTEIN LYK5"/>
    <property type="match status" value="1"/>
</dbReference>
<keyword evidence="4" id="KW-1185">Reference proteome</keyword>
<evidence type="ECO:0000256" key="1">
    <source>
        <dbReference type="SAM" id="SignalP"/>
    </source>
</evidence>
<dbReference type="EMBL" id="JBFOLK010000003">
    <property type="protein sequence ID" value="KAL2524584.1"/>
    <property type="molecule type" value="Genomic_DNA"/>
</dbReference>
<accession>A0ABD1UHS5</accession>
<dbReference type="PANTHER" id="PTHR45927">
    <property type="entry name" value="LYSM-DOMAIN RECEPTOR-LIKE KINASE-RELATED"/>
    <property type="match status" value="1"/>
</dbReference>
<evidence type="ECO:0000259" key="2">
    <source>
        <dbReference type="Pfam" id="PF23472"/>
    </source>
</evidence>
<sequence>MSTCSLLTLVIVPVNCSCFGANSRYQHNASYTIKVQGETYLSVANDTYQAMEANNPYDFRNLVARLNVLLWCAYPTSNQAADFKYLLTYLIKQGEFVQLYH</sequence>
<feature type="domain" description="LYK3/4/5 second LysM" evidence="2">
    <location>
        <begin position="25"/>
        <end position="67"/>
    </location>
</feature>
<dbReference type="Proteomes" id="UP001604336">
    <property type="component" value="Unassembled WGS sequence"/>
</dbReference>
<name>A0ABD1UHS5_9LAMI</name>
<keyword evidence="1" id="KW-0732">Signal</keyword>
<dbReference type="InterPro" id="IPR052611">
    <property type="entry name" value="Plant_RLK_LysM"/>
</dbReference>
<comment type="caution">
    <text evidence="3">The sequence shown here is derived from an EMBL/GenBank/DDBJ whole genome shotgun (WGS) entry which is preliminary data.</text>
</comment>
<evidence type="ECO:0000313" key="4">
    <source>
        <dbReference type="Proteomes" id="UP001604336"/>
    </source>
</evidence>
<feature type="chain" id="PRO_5044823805" evidence="1">
    <location>
        <begin position="17"/>
        <end position="101"/>
    </location>
</feature>
<gene>
    <name evidence="3" type="ORF">Adt_09638</name>
</gene>
<organism evidence="3 4">
    <name type="scientific">Abeliophyllum distichum</name>
    <dbReference type="NCBI Taxonomy" id="126358"/>
    <lineage>
        <taxon>Eukaryota</taxon>
        <taxon>Viridiplantae</taxon>
        <taxon>Streptophyta</taxon>
        <taxon>Embryophyta</taxon>
        <taxon>Tracheophyta</taxon>
        <taxon>Spermatophyta</taxon>
        <taxon>Magnoliopsida</taxon>
        <taxon>eudicotyledons</taxon>
        <taxon>Gunneridae</taxon>
        <taxon>Pentapetalae</taxon>
        <taxon>asterids</taxon>
        <taxon>lamiids</taxon>
        <taxon>Lamiales</taxon>
        <taxon>Oleaceae</taxon>
        <taxon>Forsythieae</taxon>
        <taxon>Abeliophyllum</taxon>
    </lineage>
</organism>
<dbReference type="AlphaFoldDB" id="A0ABD1UHS5"/>
<evidence type="ECO:0000313" key="3">
    <source>
        <dbReference type="EMBL" id="KAL2524584.1"/>
    </source>
</evidence>
<feature type="signal peptide" evidence="1">
    <location>
        <begin position="1"/>
        <end position="16"/>
    </location>
</feature>
<dbReference type="InterPro" id="IPR056562">
    <property type="entry name" value="LysM2_CERK1_LYK3_4_5"/>
</dbReference>
<proteinExistence type="predicted"/>
<reference evidence="4" key="1">
    <citation type="submission" date="2024-07" db="EMBL/GenBank/DDBJ databases">
        <title>Two chromosome-level genome assemblies of Korean endemic species Abeliophyllum distichum and Forsythia ovata (Oleaceae).</title>
        <authorList>
            <person name="Jang H."/>
        </authorList>
    </citation>
    <scope>NUCLEOTIDE SEQUENCE [LARGE SCALE GENOMIC DNA]</scope>
</reference>
<protein>
    <submittedName>
        <fullName evidence="3">Protein LYK5</fullName>
    </submittedName>
</protein>